<dbReference type="SUPFAM" id="SSF56815">
    <property type="entry name" value="Sec1/munc18-like (SM) proteins"/>
    <property type="match status" value="1"/>
</dbReference>
<dbReference type="InterPro" id="IPR036045">
    <property type="entry name" value="Sec1-like_sf"/>
</dbReference>
<dbReference type="OrthoDB" id="2228at2759"/>
<dbReference type="Proteomes" id="UP000494206">
    <property type="component" value="Unassembled WGS sequence"/>
</dbReference>
<evidence type="ECO:0000313" key="3">
    <source>
        <dbReference type="Proteomes" id="UP000494206"/>
    </source>
</evidence>
<dbReference type="Gene3D" id="3.90.830.10">
    <property type="entry name" value="Syntaxin Binding Protein 1, Chain A, domain 2"/>
    <property type="match status" value="1"/>
</dbReference>
<dbReference type="GO" id="GO:0016192">
    <property type="term" value="P:vesicle-mediated transport"/>
    <property type="evidence" value="ECO:0007669"/>
    <property type="project" value="InterPro"/>
</dbReference>
<evidence type="ECO:0000256" key="1">
    <source>
        <dbReference type="ARBA" id="ARBA00009884"/>
    </source>
</evidence>
<organism evidence="2 3">
    <name type="scientific">Caenorhabditis bovis</name>
    <dbReference type="NCBI Taxonomy" id="2654633"/>
    <lineage>
        <taxon>Eukaryota</taxon>
        <taxon>Metazoa</taxon>
        <taxon>Ecdysozoa</taxon>
        <taxon>Nematoda</taxon>
        <taxon>Chromadorea</taxon>
        <taxon>Rhabditida</taxon>
        <taxon>Rhabditina</taxon>
        <taxon>Rhabditomorpha</taxon>
        <taxon>Rhabditoidea</taxon>
        <taxon>Rhabditidae</taxon>
        <taxon>Peloderinae</taxon>
        <taxon>Caenorhabditis</taxon>
    </lineage>
</organism>
<name>A0A8S1F1Q0_9PELO</name>
<comment type="similarity">
    <text evidence="1">Belongs to the STXBP/unc-18/SEC1 family.</text>
</comment>
<keyword evidence="3" id="KW-1185">Reference proteome</keyword>
<dbReference type="EMBL" id="CADEPM010000005">
    <property type="protein sequence ID" value="CAB3406411.1"/>
    <property type="molecule type" value="Genomic_DNA"/>
</dbReference>
<dbReference type="PIRSF" id="PIRSF005715">
    <property type="entry name" value="VPS45_Sec1"/>
    <property type="match status" value="1"/>
</dbReference>
<accession>A0A8S1F1Q0</accession>
<dbReference type="AlphaFoldDB" id="A0A8S1F1Q0"/>
<dbReference type="InterPro" id="IPR043154">
    <property type="entry name" value="Sec-1-like_dom1"/>
</dbReference>
<proteinExistence type="inferred from homology"/>
<reference evidence="2 3" key="1">
    <citation type="submission" date="2020-04" db="EMBL/GenBank/DDBJ databases">
        <authorList>
            <person name="Laetsch R D."/>
            <person name="Stevens L."/>
            <person name="Kumar S."/>
            <person name="Blaxter L. M."/>
        </authorList>
    </citation>
    <scope>NUCLEOTIDE SEQUENCE [LARGE SCALE GENOMIC DNA]</scope>
</reference>
<dbReference type="Pfam" id="PF00995">
    <property type="entry name" value="Sec1"/>
    <property type="match status" value="1"/>
</dbReference>
<dbReference type="Gene3D" id="1.25.40.60">
    <property type="match status" value="1"/>
</dbReference>
<gene>
    <name evidence="2" type="ORF">CBOVIS_LOCUS8486</name>
</gene>
<dbReference type="InterPro" id="IPR027482">
    <property type="entry name" value="Sec1-like_dom2"/>
</dbReference>
<dbReference type="InterPro" id="IPR001619">
    <property type="entry name" value="Sec1-like"/>
</dbReference>
<comment type="caution">
    <text evidence="2">The sequence shown here is derived from an EMBL/GenBank/DDBJ whole genome shotgun (WGS) entry which is preliminary data.</text>
</comment>
<evidence type="ECO:0000313" key="2">
    <source>
        <dbReference type="EMBL" id="CAB3406411.1"/>
    </source>
</evidence>
<dbReference type="PANTHER" id="PTHR11679">
    <property type="entry name" value="VESICLE PROTEIN SORTING-ASSOCIATED"/>
    <property type="match status" value="1"/>
</dbReference>
<dbReference type="Gene3D" id="3.40.50.2060">
    <property type="match status" value="1"/>
</dbReference>
<dbReference type="InterPro" id="IPR043127">
    <property type="entry name" value="Sec-1-like_dom3a"/>
</dbReference>
<sequence>MCLKEILRDKFIENVFRPLHHTKDGTRHNVLVLDAFATKIISSCFAMTEIFQEGVMVVEDLSKRREPFPNIDAIYIMKATRDSIDRLSLDFTSKTGQYRHIHLFFLNSCPDDLFRRLSKSCVSKRIRTLKELMISYCPLESQVFLTDDVKSEIDGDISEIASGIASFCANLDVYPLLRYRSDFGRSAELCYRVEQKLDELMKFNPKMGIETDAQLIIVDRNFDLLTPLLHDVTFQSMCADLLGVEAPVCTLTSASGEKKEVVLDDDEWNATKHMHIASVLSRVAEKTREAQKTARAKSPMKCSLRALGETVKRLPMQQKKVDKISIYVQLAENCMREFNKGLNEICIIEQDLAVGYTTEGAPIRDISIMSRMSPILVPIAIENPTKLSEATRVRLILIYLLTIGAQTEEHCETLMRLSQIGDYYYPMIWNMMKRAKKSEFRVKKKSVATYDGKFATNRWQPMIFDVIREIFEEKLDEKQFLYMGRRPIAKKHEMAKSARFGTNGEMAKKFENRKKLILFIAGGITYSEMRAIYELTRQQTDWIVYLGSNRVLTPNKFLENVRCDP</sequence>
<protein>
    <submittedName>
        <fullName evidence="2">Uncharacterized protein</fullName>
    </submittedName>
</protein>
<dbReference type="Gene3D" id="3.40.50.1910">
    <property type="match status" value="1"/>
</dbReference>